<accession>X7ENC5</accession>
<evidence type="ECO:0000313" key="2">
    <source>
        <dbReference type="Proteomes" id="UP000022447"/>
    </source>
</evidence>
<dbReference type="AlphaFoldDB" id="X7ENC5"/>
<protein>
    <recommendedName>
        <fullName evidence="3">Flagellar FliJ protein</fullName>
    </recommendedName>
</protein>
<evidence type="ECO:0008006" key="3">
    <source>
        <dbReference type="Google" id="ProtNLM"/>
    </source>
</evidence>
<dbReference type="EMBL" id="JALZ01000001">
    <property type="protein sequence ID" value="ETX16706.1"/>
    <property type="molecule type" value="Genomic_DNA"/>
</dbReference>
<evidence type="ECO:0000313" key="1">
    <source>
        <dbReference type="EMBL" id="ETX16706.1"/>
    </source>
</evidence>
<dbReference type="Proteomes" id="UP000022447">
    <property type="component" value="Unassembled WGS sequence"/>
</dbReference>
<dbReference type="RefSeq" id="WP_037256972.1">
    <property type="nucleotide sequence ID" value="NZ_JALZ01000001.1"/>
</dbReference>
<sequence length="140" mass="15716">MTDTRRRRSIALIERLARDRAKAAAREHATLDAEHARLVAERDDVLASLVDYPALPDAAAARYVAGWIRSVSAHADHLAQDAARTRVRCDEVARQAADEFREAETYRHLIDRIDAAGAERERAAEIELLSAYLTKQPRTD</sequence>
<gene>
    <name evidence="1" type="ORF">OCH239_00335</name>
</gene>
<keyword evidence="2" id="KW-1185">Reference proteome</keyword>
<comment type="caution">
    <text evidence="1">The sequence shown here is derived from an EMBL/GenBank/DDBJ whole genome shotgun (WGS) entry which is preliminary data.</text>
</comment>
<name>X7ENC5_9RHOB</name>
<reference evidence="1 2" key="1">
    <citation type="submission" date="2014-01" db="EMBL/GenBank/DDBJ databases">
        <title>Roseivivax halodurans JCM 10272 Genome Sequencing.</title>
        <authorList>
            <person name="Lai Q."/>
            <person name="Li G."/>
            <person name="Shao Z."/>
        </authorList>
    </citation>
    <scope>NUCLEOTIDE SEQUENCE [LARGE SCALE GENOMIC DNA]</scope>
    <source>
        <strain evidence="1 2">JCM 10272</strain>
    </source>
</reference>
<proteinExistence type="predicted"/>
<dbReference type="eggNOG" id="ENOG50312XU">
    <property type="taxonomic scope" value="Bacteria"/>
</dbReference>
<organism evidence="1 2">
    <name type="scientific">Roseivivax halodurans JCM 10272</name>
    <dbReference type="NCBI Taxonomy" id="1449350"/>
    <lineage>
        <taxon>Bacteria</taxon>
        <taxon>Pseudomonadati</taxon>
        <taxon>Pseudomonadota</taxon>
        <taxon>Alphaproteobacteria</taxon>
        <taxon>Rhodobacterales</taxon>
        <taxon>Roseobacteraceae</taxon>
        <taxon>Roseivivax</taxon>
    </lineage>
</organism>